<dbReference type="GeneID" id="20347368"/>
<dbReference type="EnsemblFungi" id="EJT76996">
    <property type="protein sequence ID" value="EJT76996"/>
    <property type="gene ID" value="GGTG_06910"/>
</dbReference>
<dbReference type="VEuPathDB" id="FungiDB:GGTG_06910"/>
<sequence>MTSRARLGPNASVRSGMTLARNSGLWHPPTCSAAEPIGRCDRYGWGGLDKDAMGASKKSGTGSGDGHFGLNWCCGPPTQAPAEHPPSSHQFMSEMVRAAHCQKDPAGVSCHESRIASPGLG</sequence>
<protein>
    <submittedName>
        <fullName evidence="1 2">Uncharacterized protein</fullName>
    </submittedName>
</protein>
<reference evidence="3" key="1">
    <citation type="submission" date="2010-07" db="EMBL/GenBank/DDBJ databases">
        <title>The genome sequence of Gaeumannomyces graminis var. tritici strain R3-111a-1.</title>
        <authorList>
            <consortium name="The Broad Institute Genome Sequencing Platform"/>
            <person name="Ma L.-J."/>
            <person name="Dead R."/>
            <person name="Young S."/>
            <person name="Zeng Q."/>
            <person name="Koehrsen M."/>
            <person name="Alvarado L."/>
            <person name="Berlin A."/>
            <person name="Chapman S.B."/>
            <person name="Chen Z."/>
            <person name="Freedman E."/>
            <person name="Gellesch M."/>
            <person name="Goldberg J."/>
            <person name="Griggs A."/>
            <person name="Gujja S."/>
            <person name="Heilman E.R."/>
            <person name="Heiman D."/>
            <person name="Hepburn T."/>
            <person name="Howarth C."/>
            <person name="Jen D."/>
            <person name="Larson L."/>
            <person name="Mehta T."/>
            <person name="Neiman D."/>
            <person name="Pearson M."/>
            <person name="Roberts A."/>
            <person name="Saif S."/>
            <person name="Shea T."/>
            <person name="Shenoy N."/>
            <person name="Sisk P."/>
            <person name="Stolte C."/>
            <person name="Sykes S."/>
            <person name="Walk T."/>
            <person name="White J."/>
            <person name="Yandava C."/>
            <person name="Haas B."/>
            <person name="Nusbaum C."/>
            <person name="Birren B."/>
        </authorList>
    </citation>
    <scope>NUCLEOTIDE SEQUENCE [LARGE SCALE GENOMIC DNA]</scope>
    <source>
        <strain evidence="3">R3-111a-1</strain>
    </source>
</reference>
<reference evidence="2" key="5">
    <citation type="submission" date="2018-04" db="UniProtKB">
        <authorList>
            <consortium name="EnsemblFungi"/>
        </authorList>
    </citation>
    <scope>IDENTIFICATION</scope>
    <source>
        <strain evidence="2">R3-111a-1</strain>
    </source>
</reference>
<dbReference type="EMBL" id="GL385397">
    <property type="protein sequence ID" value="EJT76996.1"/>
    <property type="molecule type" value="Genomic_DNA"/>
</dbReference>
<dbReference type="RefSeq" id="XP_009222996.1">
    <property type="nucleotide sequence ID" value="XM_009224732.1"/>
</dbReference>
<name>J3P063_GAET3</name>
<keyword evidence="3" id="KW-1185">Reference proteome</keyword>
<reference evidence="2" key="4">
    <citation type="journal article" date="2015" name="G3 (Bethesda)">
        <title>Genome sequences of three phytopathogenic species of the Magnaporthaceae family of fungi.</title>
        <authorList>
            <person name="Okagaki L.H."/>
            <person name="Nunes C.C."/>
            <person name="Sailsbery J."/>
            <person name="Clay B."/>
            <person name="Brown D."/>
            <person name="John T."/>
            <person name="Oh Y."/>
            <person name="Young N."/>
            <person name="Fitzgerald M."/>
            <person name="Haas B.J."/>
            <person name="Zeng Q."/>
            <person name="Young S."/>
            <person name="Adiconis X."/>
            <person name="Fan L."/>
            <person name="Levin J.Z."/>
            <person name="Mitchell T.K."/>
            <person name="Okubara P.A."/>
            <person name="Farman M.L."/>
            <person name="Kohn L.M."/>
            <person name="Birren B."/>
            <person name="Ma L.-J."/>
            <person name="Dean R.A."/>
        </authorList>
    </citation>
    <scope>NUCLEOTIDE SEQUENCE</scope>
    <source>
        <strain evidence="2">R3-111a-1</strain>
    </source>
</reference>
<organism evidence="1">
    <name type="scientific">Gaeumannomyces tritici (strain R3-111a-1)</name>
    <name type="common">Wheat and barley take-all root rot fungus</name>
    <name type="synonym">Gaeumannomyces graminis var. tritici</name>
    <dbReference type="NCBI Taxonomy" id="644352"/>
    <lineage>
        <taxon>Eukaryota</taxon>
        <taxon>Fungi</taxon>
        <taxon>Dikarya</taxon>
        <taxon>Ascomycota</taxon>
        <taxon>Pezizomycotina</taxon>
        <taxon>Sordariomycetes</taxon>
        <taxon>Sordariomycetidae</taxon>
        <taxon>Magnaporthales</taxon>
        <taxon>Magnaporthaceae</taxon>
        <taxon>Gaeumannomyces</taxon>
    </lineage>
</organism>
<dbReference type="AlphaFoldDB" id="J3P063"/>
<evidence type="ECO:0000313" key="2">
    <source>
        <dbReference type="EnsemblFungi" id="EJT76996"/>
    </source>
</evidence>
<reference evidence="1" key="2">
    <citation type="submission" date="2010-07" db="EMBL/GenBank/DDBJ databases">
        <authorList>
            <consortium name="The Broad Institute Genome Sequencing Platform"/>
            <consortium name="Broad Institute Genome Sequencing Center for Infectious Disease"/>
            <person name="Ma L.-J."/>
            <person name="Dead R."/>
            <person name="Young S."/>
            <person name="Zeng Q."/>
            <person name="Koehrsen M."/>
            <person name="Alvarado L."/>
            <person name="Berlin A."/>
            <person name="Chapman S.B."/>
            <person name="Chen Z."/>
            <person name="Freedman E."/>
            <person name="Gellesch M."/>
            <person name="Goldberg J."/>
            <person name="Griggs A."/>
            <person name="Gujja S."/>
            <person name="Heilman E.R."/>
            <person name="Heiman D."/>
            <person name="Hepburn T."/>
            <person name="Howarth C."/>
            <person name="Jen D."/>
            <person name="Larson L."/>
            <person name="Mehta T."/>
            <person name="Neiman D."/>
            <person name="Pearson M."/>
            <person name="Roberts A."/>
            <person name="Saif S."/>
            <person name="Shea T."/>
            <person name="Shenoy N."/>
            <person name="Sisk P."/>
            <person name="Stolte C."/>
            <person name="Sykes S."/>
            <person name="Walk T."/>
            <person name="White J."/>
            <person name="Yandava C."/>
            <person name="Haas B."/>
            <person name="Nusbaum C."/>
            <person name="Birren B."/>
        </authorList>
    </citation>
    <scope>NUCLEOTIDE SEQUENCE</scope>
    <source>
        <strain evidence="1">R3-111a-1</strain>
    </source>
</reference>
<dbReference type="HOGENOM" id="CLU_2038226_0_0_1"/>
<proteinExistence type="predicted"/>
<evidence type="ECO:0000313" key="1">
    <source>
        <dbReference type="EMBL" id="EJT76996.1"/>
    </source>
</evidence>
<accession>J3P063</accession>
<reference evidence="1" key="3">
    <citation type="submission" date="2010-09" db="EMBL/GenBank/DDBJ databases">
        <title>Annotation of Gaeumannomyces graminis var. tritici R3-111a-1.</title>
        <authorList>
            <consortium name="The Broad Institute Genome Sequencing Platform"/>
            <person name="Ma L.-J."/>
            <person name="Dead R."/>
            <person name="Young S.K."/>
            <person name="Zeng Q."/>
            <person name="Gargeya S."/>
            <person name="Fitzgerald M."/>
            <person name="Haas B."/>
            <person name="Abouelleil A."/>
            <person name="Alvarado L."/>
            <person name="Arachchi H.M."/>
            <person name="Berlin A."/>
            <person name="Brown A."/>
            <person name="Chapman S.B."/>
            <person name="Chen Z."/>
            <person name="Dunbar C."/>
            <person name="Freedman E."/>
            <person name="Gearin G."/>
            <person name="Gellesch M."/>
            <person name="Goldberg J."/>
            <person name="Griggs A."/>
            <person name="Gujja S."/>
            <person name="Heiman D."/>
            <person name="Howarth C."/>
            <person name="Larson L."/>
            <person name="Lui A."/>
            <person name="MacDonald P.J.P."/>
            <person name="Mehta T."/>
            <person name="Montmayeur A."/>
            <person name="Murphy C."/>
            <person name="Neiman D."/>
            <person name="Pearson M."/>
            <person name="Priest M."/>
            <person name="Roberts A."/>
            <person name="Saif S."/>
            <person name="Shea T."/>
            <person name="Shenoy N."/>
            <person name="Sisk P."/>
            <person name="Stolte C."/>
            <person name="Sykes S."/>
            <person name="Yandava C."/>
            <person name="Wortman J."/>
            <person name="Nusbaum C."/>
            <person name="Birren B."/>
        </authorList>
    </citation>
    <scope>NUCLEOTIDE SEQUENCE</scope>
    <source>
        <strain evidence="1">R3-111a-1</strain>
    </source>
</reference>
<gene>
    <name evidence="2" type="primary">20347368</name>
    <name evidence="1" type="ORF">GGTG_06910</name>
</gene>
<dbReference type="Proteomes" id="UP000006039">
    <property type="component" value="Unassembled WGS sequence"/>
</dbReference>
<evidence type="ECO:0000313" key="3">
    <source>
        <dbReference type="Proteomes" id="UP000006039"/>
    </source>
</evidence>